<sequence>MVLLEEPDIKVEVYLVLGFDEESDKALKVAWGVAEKMLERGIWVVVTPSHDWLLDPMLVEASDYPKVFVNGRLMFIGRSPTEEELVNAIEDRLGLKTRPRSEEAAVYGSRGDEGFREVAIAYV</sequence>
<protein>
    <recommendedName>
        <fullName evidence="3">Thioredoxin-like fold domain-containing protein</fullName>
    </recommendedName>
</protein>
<accession>I3TFN0</accession>
<keyword evidence="2" id="KW-1185">Reference proteome</keyword>
<dbReference type="eggNOG" id="arCOG02713">
    <property type="taxonomic scope" value="Archaea"/>
</dbReference>
<dbReference type="OrthoDB" id="17574at2157"/>
<gene>
    <name evidence="1" type="ordered locus">TCELL_1145</name>
</gene>
<dbReference type="STRING" id="1184251.TCELL_1145"/>
<reference evidence="1 2" key="1">
    <citation type="journal article" date="2012" name="J. Bacteriol.">
        <title>Complete genome sequence of the hyperthermophilic cellulolytic Crenarchaeon 'Thermogladius cellulolyticus' 1633.</title>
        <authorList>
            <person name="Mardanov A.V."/>
            <person name="Kochetkova T.V."/>
            <person name="Beletsky A.V."/>
            <person name="Bonch-Osmolovskaya E.A."/>
            <person name="Ravin N.V."/>
            <person name="Skryabin K.G."/>
        </authorList>
    </citation>
    <scope>NUCLEOTIDE SEQUENCE [LARGE SCALE GENOMIC DNA]</scope>
    <source>
        <strain evidence="2">DSM 22663 / VKM B-2946 / 1633</strain>
    </source>
</reference>
<dbReference type="Proteomes" id="UP000005270">
    <property type="component" value="Chromosome"/>
</dbReference>
<evidence type="ECO:0000313" key="1">
    <source>
        <dbReference type="EMBL" id="AFK51568.1"/>
    </source>
</evidence>
<proteinExistence type="predicted"/>
<evidence type="ECO:0000313" key="2">
    <source>
        <dbReference type="Proteomes" id="UP000005270"/>
    </source>
</evidence>
<dbReference type="EMBL" id="CP003531">
    <property type="protein sequence ID" value="AFK51568.1"/>
    <property type="molecule type" value="Genomic_DNA"/>
</dbReference>
<dbReference type="KEGG" id="thg:TCELL_1145"/>
<dbReference type="AlphaFoldDB" id="I3TFN0"/>
<dbReference type="HOGENOM" id="CLU_2010202_0_0_2"/>
<name>I3TFN0_THEC1</name>
<dbReference type="InParanoid" id="I3TFN0"/>
<organism evidence="1 2">
    <name type="scientific">Thermogladius calderae (strain DSM 22663 / VKM B-2946 / 1633)</name>
    <dbReference type="NCBI Taxonomy" id="1184251"/>
    <lineage>
        <taxon>Archaea</taxon>
        <taxon>Thermoproteota</taxon>
        <taxon>Thermoprotei</taxon>
        <taxon>Desulfurococcales</taxon>
        <taxon>Desulfurococcaceae</taxon>
        <taxon>Thermogladius</taxon>
    </lineage>
</organism>
<evidence type="ECO:0008006" key="3">
    <source>
        <dbReference type="Google" id="ProtNLM"/>
    </source>
</evidence>